<evidence type="ECO:0000313" key="3">
    <source>
        <dbReference type="Proteomes" id="UP001321786"/>
    </source>
</evidence>
<organism evidence="2 3">
    <name type="scientific">Helicovermis profundi</name>
    <dbReference type="NCBI Taxonomy" id="3065157"/>
    <lineage>
        <taxon>Bacteria</taxon>
        <taxon>Bacillati</taxon>
        <taxon>Bacillota</taxon>
        <taxon>Clostridia</taxon>
        <taxon>Helicovermis</taxon>
    </lineage>
</organism>
<evidence type="ECO:0000313" key="2">
    <source>
        <dbReference type="EMBL" id="BEP29189.1"/>
    </source>
</evidence>
<dbReference type="PANTHER" id="PTHR39173:SF1">
    <property type="entry name" value="ACETYLTRANSFERASE"/>
    <property type="match status" value="1"/>
</dbReference>
<dbReference type="KEGG" id="hprf:HLPR_15200"/>
<dbReference type="SUPFAM" id="SSF55729">
    <property type="entry name" value="Acyl-CoA N-acyltransferases (Nat)"/>
    <property type="match status" value="1"/>
</dbReference>
<dbReference type="GO" id="GO:0016747">
    <property type="term" value="F:acyltransferase activity, transferring groups other than amino-acyl groups"/>
    <property type="evidence" value="ECO:0007669"/>
    <property type="project" value="InterPro"/>
</dbReference>
<sequence>MQLKDYDIICGNEIDIKMVSKSVGNLVKKRSPEYKFHVLLHGSDKSIGHINLRFGNNEKIINYIGHIGYGIDENYRGNKYSVKACELLKVVLLDYKIEKVIITCNPDNYPSRNTCELIGANLLEIIEIPKNSDAYSETETKKCRYEWLL</sequence>
<reference evidence="2 3" key="1">
    <citation type="submission" date="2023-08" db="EMBL/GenBank/DDBJ databases">
        <title>Helicovermis profunda gen. nov., sp. nov., a novel mesophilic, fermentative bacterium within the Bacillota from a deep-sea hydrothermal vent chimney.</title>
        <authorList>
            <person name="Miyazaki U."/>
            <person name="Mizutani D."/>
            <person name="Hashimoto Y."/>
            <person name="Tame A."/>
            <person name="Sawayama S."/>
            <person name="Miyazaki J."/>
            <person name="Takai K."/>
            <person name="Nakagawa S."/>
        </authorList>
    </citation>
    <scope>NUCLEOTIDE SEQUENCE [LARGE SCALE GENOMIC DNA]</scope>
    <source>
        <strain evidence="2 3">S502</strain>
    </source>
</reference>
<protein>
    <recommendedName>
        <fullName evidence="1">N-acetyltransferase domain-containing protein</fullName>
    </recommendedName>
</protein>
<dbReference type="Proteomes" id="UP001321786">
    <property type="component" value="Chromosome"/>
</dbReference>
<evidence type="ECO:0000259" key="1">
    <source>
        <dbReference type="Pfam" id="PF13302"/>
    </source>
</evidence>
<accession>A0AAU9EM75</accession>
<dbReference type="InterPro" id="IPR000182">
    <property type="entry name" value="GNAT_dom"/>
</dbReference>
<proteinExistence type="predicted"/>
<dbReference type="InterPro" id="IPR016181">
    <property type="entry name" value="Acyl_CoA_acyltransferase"/>
</dbReference>
<dbReference type="Gene3D" id="3.40.630.30">
    <property type="match status" value="1"/>
</dbReference>
<feature type="domain" description="N-acetyltransferase" evidence="1">
    <location>
        <begin position="30"/>
        <end position="120"/>
    </location>
</feature>
<dbReference type="RefSeq" id="WP_338534853.1">
    <property type="nucleotide sequence ID" value="NZ_AP028654.1"/>
</dbReference>
<dbReference type="Pfam" id="PF13302">
    <property type="entry name" value="Acetyltransf_3"/>
    <property type="match status" value="1"/>
</dbReference>
<dbReference type="PANTHER" id="PTHR39173">
    <property type="entry name" value="ACETYLTRANSFERASE"/>
    <property type="match status" value="1"/>
</dbReference>
<gene>
    <name evidence="2" type="ORF">HLPR_15200</name>
</gene>
<dbReference type="EMBL" id="AP028654">
    <property type="protein sequence ID" value="BEP29189.1"/>
    <property type="molecule type" value="Genomic_DNA"/>
</dbReference>
<name>A0AAU9EM75_9FIRM</name>
<dbReference type="AlphaFoldDB" id="A0AAU9EM75"/>
<keyword evidence="3" id="KW-1185">Reference proteome</keyword>